<accession>A0A7G9REI8</accession>
<dbReference type="AlphaFoldDB" id="A0A7G9REI8"/>
<dbReference type="SUPFAM" id="SSF48371">
    <property type="entry name" value="ARM repeat"/>
    <property type="match status" value="1"/>
</dbReference>
<dbReference type="KEGG" id="nmes:H9L09_06435"/>
<proteinExistence type="predicted"/>
<organism evidence="2 3">
    <name type="scientific">Nocardioides mesophilus</name>
    <dbReference type="NCBI Taxonomy" id="433659"/>
    <lineage>
        <taxon>Bacteria</taxon>
        <taxon>Bacillati</taxon>
        <taxon>Actinomycetota</taxon>
        <taxon>Actinomycetes</taxon>
        <taxon>Propionibacteriales</taxon>
        <taxon>Nocardioidaceae</taxon>
        <taxon>Nocardioides</taxon>
    </lineage>
</organism>
<evidence type="ECO:0000259" key="1">
    <source>
        <dbReference type="PROSITE" id="PS50943"/>
    </source>
</evidence>
<name>A0A7G9REI8_9ACTN</name>
<gene>
    <name evidence="2" type="ORF">H9L09_06435</name>
</gene>
<evidence type="ECO:0000313" key="3">
    <source>
        <dbReference type="Proteomes" id="UP000515947"/>
    </source>
</evidence>
<evidence type="ECO:0000313" key="2">
    <source>
        <dbReference type="EMBL" id="QNN54013.1"/>
    </source>
</evidence>
<dbReference type="PROSITE" id="PS50943">
    <property type="entry name" value="HTH_CROC1"/>
    <property type="match status" value="1"/>
</dbReference>
<dbReference type="InterPro" id="IPR016024">
    <property type="entry name" value="ARM-type_fold"/>
</dbReference>
<keyword evidence="3" id="KW-1185">Reference proteome</keyword>
<protein>
    <recommendedName>
        <fullName evidence="1">HTH cro/C1-type domain-containing protein</fullName>
    </recommendedName>
</protein>
<reference evidence="2 3" key="1">
    <citation type="submission" date="2020-08" db="EMBL/GenBank/DDBJ databases">
        <title>Genome sequence of Nocardioides mesophilus KACC 16243T.</title>
        <authorList>
            <person name="Hyun D.-W."/>
            <person name="Bae J.-W."/>
        </authorList>
    </citation>
    <scope>NUCLEOTIDE SEQUENCE [LARGE SCALE GENOMIC DNA]</scope>
    <source>
        <strain evidence="2 3">KACC 16243</strain>
    </source>
</reference>
<dbReference type="InterPro" id="IPR001387">
    <property type="entry name" value="Cro/C1-type_HTH"/>
</dbReference>
<dbReference type="EMBL" id="CP060713">
    <property type="protein sequence ID" value="QNN54013.1"/>
    <property type="molecule type" value="Genomic_DNA"/>
</dbReference>
<feature type="domain" description="HTH cro/C1-type" evidence="1">
    <location>
        <begin position="38"/>
        <end position="72"/>
    </location>
</feature>
<dbReference type="Gene3D" id="1.25.10.10">
    <property type="entry name" value="Leucine-rich Repeat Variant"/>
    <property type="match status" value="1"/>
</dbReference>
<sequence>MKLAEPSWLLRATRVNATDSRWRTASVFAQGTDDVPAVNRSQVTRWERGEIAPTYAVVRRYEIICGLPEGHLATAFDLVHRHAHPVAAAPALRRPMPQDPGAVADHLVGRALDGGPVTGLEWDQLSAMLGETPMAFMLGRDWQQLVRRGLREMDVSVRLGYCQRSEAMSRIAGHPRASGHVVDLTRAILNDPDAQVYSEAASLLRYVDHPDAHRLLYDVIADPVGPHALRAALYAAATMVRDRRTPHPVAVDLVRQALDIARDVEHPYRVRRSAADVLLALRPATRTSIAEEFRRRPEDLALASIISGDGPRPRSQGRALRGRIVEQVQDQVDGSLHDQPQLLRLLTYITVESNDELRSFALNLLMLLPFGPAVGHAYLTELRSCVEHGDMFGIHEALGVLIALAPGEDLSLVTDLAVRAVPVPADVDQVAVEACWALGNAPVVTLSADPDDRIAEAVRQSWQQKTAICPDLVGAWAYVLGMRGRRDLLESLVPPAGVATGAVWDNARRWWLDAPAHALGSRSC</sequence>
<dbReference type="InterPro" id="IPR011989">
    <property type="entry name" value="ARM-like"/>
</dbReference>
<dbReference type="Proteomes" id="UP000515947">
    <property type="component" value="Chromosome"/>
</dbReference>
<dbReference type="RefSeq" id="WP_187579855.1">
    <property type="nucleotide sequence ID" value="NZ_CP060713.1"/>
</dbReference>